<reference evidence="2 3" key="1">
    <citation type="submission" date="2009-01" db="EMBL/GenBank/DDBJ databases">
        <authorList>
            <person name="Fulton L."/>
            <person name="Clifton S."/>
            <person name="Fulton B."/>
            <person name="Xu J."/>
            <person name="Minx P."/>
            <person name="Pepin K.H."/>
            <person name="Johnson M."/>
            <person name="Bhonagiri V."/>
            <person name="Nash W.E."/>
            <person name="Mardis E.R."/>
            <person name="Wilson R.K."/>
        </authorList>
    </citation>
    <scope>NUCLEOTIDE SEQUENCE [LARGE SCALE GENOMIC DNA]</scope>
    <source>
        <strain evidence="2 3">DSM 5476</strain>
    </source>
</reference>
<dbReference type="EMBL" id="ACEC01000093">
    <property type="protein sequence ID" value="EEG29687.1"/>
    <property type="molecule type" value="Genomic_DNA"/>
</dbReference>
<name>C0EFQ8_9FIRM</name>
<dbReference type="Proteomes" id="UP000003340">
    <property type="component" value="Unassembled WGS sequence"/>
</dbReference>
<comment type="caution">
    <text evidence="2">The sequence shown here is derived from an EMBL/GenBank/DDBJ whole genome shotgun (WGS) entry which is preliminary data.</text>
</comment>
<keyword evidence="1" id="KW-1133">Transmembrane helix</keyword>
<dbReference type="AlphaFoldDB" id="C0EFQ8"/>
<evidence type="ECO:0000313" key="2">
    <source>
        <dbReference type="EMBL" id="EEG29687.1"/>
    </source>
</evidence>
<evidence type="ECO:0000313" key="3">
    <source>
        <dbReference type="Proteomes" id="UP000003340"/>
    </source>
</evidence>
<proteinExistence type="predicted"/>
<keyword evidence="3" id="KW-1185">Reference proteome</keyword>
<evidence type="ECO:0000256" key="1">
    <source>
        <dbReference type="SAM" id="Phobius"/>
    </source>
</evidence>
<reference evidence="2 3" key="2">
    <citation type="submission" date="2009-02" db="EMBL/GenBank/DDBJ databases">
        <title>Draft genome sequence of Clostridium methylpentosum (DSM 5476).</title>
        <authorList>
            <person name="Sudarsanam P."/>
            <person name="Ley R."/>
            <person name="Guruge J."/>
            <person name="Turnbaugh P.J."/>
            <person name="Mahowald M."/>
            <person name="Liep D."/>
            <person name="Gordon J."/>
        </authorList>
    </citation>
    <scope>NUCLEOTIDE SEQUENCE [LARGE SCALE GENOMIC DNA]</scope>
    <source>
        <strain evidence="2 3">DSM 5476</strain>
    </source>
</reference>
<keyword evidence="1" id="KW-0472">Membrane</keyword>
<feature type="transmembrane region" description="Helical" evidence="1">
    <location>
        <begin position="112"/>
        <end position="133"/>
    </location>
</feature>
<gene>
    <name evidence="2" type="ORF">CLOSTMETH_02700</name>
</gene>
<protein>
    <submittedName>
        <fullName evidence="2">Uncharacterized protein</fullName>
    </submittedName>
</protein>
<dbReference type="HOGENOM" id="CLU_1793118_0_0_9"/>
<organism evidence="2 3">
    <name type="scientific">[Clostridium] methylpentosum DSM 5476</name>
    <dbReference type="NCBI Taxonomy" id="537013"/>
    <lineage>
        <taxon>Bacteria</taxon>
        <taxon>Bacillati</taxon>
        <taxon>Bacillota</taxon>
        <taxon>Clostridia</taxon>
        <taxon>Eubacteriales</taxon>
        <taxon>Oscillospiraceae</taxon>
        <taxon>Oscillospiraceae incertae sedis</taxon>
    </lineage>
</organism>
<accession>C0EFQ8</accession>
<keyword evidence="1" id="KW-0812">Transmembrane</keyword>
<sequence length="144" mass="16024">MAGCLQGWISIGFQRQVLSQVGVIKKESPVTPKRQGFFEQAERALYHPYQSLALSRAPSFGKTGPYVRCGLFVLACAPGDRSAKTAPRPTSQENAELLHKMRNQSDSAETPIYLWVSAQALYTAFISLSIWLFKFCELFGCINT</sequence>